<keyword evidence="5" id="KW-1185">Reference proteome</keyword>
<dbReference type="EMBL" id="MUGY01000030">
    <property type="protein sequence ID" value="OXA89497.1"/>
    <property type="molecule type" value="Genomic_DNA"/>
</dbReference>
<evidence type="ECO:0000313" key="2">
    <source>
        <dbReference type="EMBL" id="KFF13864.1"/>
    </source>
</evidence>
<evidence type="ECO:0000313" key="3">
    <source>
        <dbReference type="EMBL" id="OXA89497.1"/>
    </source>
</evidence>
<evidence type="ECO:0000313" key="4">
    <source>
        <dbReference type="Proteomes" id="UP000028712"/>
    </source>
</evidence>
<evidence type="ECO:0000313" key="5">
    <source>
        <dbReference type="Proteomes" id="UP000198424"/>
    </source>
</evidence>
<protein>
    <recommendedName>
        <fullName evidence="6">Curlin</fullName>
    </recommendedName>
</protein>
<dbReference type="Proteomes" id="UP000028712">
    <property type="component" value="Unassembled WGS sequence"/>
</dbReference>
<evidence type="ECO:0000256" key="1">
    <source>
        <dbReference type="SAM" id="SignalP"/>
    </source>
</evidence>
<dbReference type="eggNOG" id="ENOG5033B02">
    <property type="taxonomic scope" value="Bacteria"/>
</dbReference>
<dbReference type="Proteomes" id="UP000198424">
    <property type="component" value="Unassembled WGS sequence"/>
</dbReference>
<dbReference type="RefSeq" id="WP_035624964.1">
    <property type="nucleotide sequence ID" value="NZ_JBEWQG010000026.1"/>
</dbReference>
<organism evidence="2 4">
    <name type="scientific">Flavobacterium hydatis</name>
    <name type="common">Cytophaga aquatilis</name>
    <dbReference type="NCBI Taxonomy" id="991"/>
    <lineage>
        <taxon>Bacteria</taxon>
        <taxon>Pseudomonadati</taxon>
        <taxon>Bacteroidota</taxon>
        <taxon>Flavobacteriia</taxon>
        <taxon>Flavobacteriales</taxon>
        <taxon>Flavobacteriaceae</taxon>
        <taxon>Flavobacterium</taxon>
    </lineage>
</organism>
<feature type="signal peptide" evidence="1">
    <location>
        <begin position="1"/>
        <end position="18"/>
    </location>
</feature>
<dbReference type="EMBL" id="JPRM01000027">
    <property type="protein sequence ID" value="KFF13864.1"/>
    <property type="molecule type" value="Genomic_DNA"/>
</dbReference>
<feature type="chain" id="PRO_5001802589" description="Curlin" evidence="1">
    <location>
        <begin position="19"/>
        <end position="160"/>
    </location>
</feature>
<comment type="caution">
    <text evidence="2">The sequence shown here is derived from an EMBL/GenBank/DDBJ whole genome shotgun (WGS) entry which is preliminary data.</text>
</comment>
<dbReference type="AlphaFoldDB" id="A0A086AB00"/>
<gene>
    <name evidence="3" type="ORF">B0A62_20745</name>
    <name evidence="2" type="ORF">IW20_17490</name>
</gene>
<sequence length="160" mass="17600">MKPVVYLILFLFANIAFAQEITPANVYAIKALESNNDYRNQNANLFVQNNNIVKIMQIGAYNAADVSVISNNSNVALNQIGNNNYINMYKKAPEVNQSVVQSGNNNMISDFSLYSSGAINMSINQRGDNLTIFNNGSNSISEGMKITQTGNSGTIYIFNH</sequence>
<dbReference type="OrthoDB" id="1374697at2"/>
<name>A0A086AB00_FLAHY</name>
<reference evidence="3 5" key="2">
    <citation type="submission" date="2016-11" db="EMBL/GenBank/DDBJ databases">
        <title>Whole genomes of Flavobacteriaceae.</title>
        <authorList>
            <person name="Stine C."/>
            <person name="Li C."/>
            <person name="Tadesse D."/>
        </authorList>
    </citation>
    <scope>NUCLEOTIDE SEQUENCE [LARGE SCALE GENOMIC DNA]</scope>
    <source>
        <strain evidence="3 5">ATCC 29551</strain>
    </source>
</reference>
<evidence type="ECO:0008006" key="6">
    <source>
        <dbReference type="Google" id="ProtNLM"/>
    </source>
</evidence>
<keyword evidence="1" id="KW-0732">Signal</keyword>
<accession>A0A086AB00</accession>
<reference evidence="2 4" key="1">
    <citation type="submission" date="2014-07" db="EMBL/GenBank/DDBJ databases">
        <title>Genome of Flavobacterium hydatis DSM 2063.</title>
        <authorList>
            <person name="Pipes S.E."/>
            <person name="Stropko S.J."/>
            <person name="Newman J.D."/>
        </authorList>
    </citation>
    <scope>NUCLEOTIDE SEQUENCE [LARGE SCALE GENOMIC DNA]</scope>
    <source>
        <strain evidence="2 4">DSM 2063</strain>
    </source>
</reference>
<proteinExistence type="predicted"/>